<organism evidence="1 2">
    <name type="scientific">Daphnia pulex</name>
    <name type="common">Water flea</name>
    <dbReference type="NCBI Taxonomy" id="6669"/>
    <lineage>
        <taxon>Eukaryota</taxon>
        <taxon>Metazoa</taxon>
        <taxon>Ecdysozoa</taxon>
        <taxon>Arthropoda</taxon>
        <taxon>Crustacea</taxon>
        <taxon>Branchiopoda</taxon>
        <taxon>Diplostraca</taxon>
        <taxon>Cladocera</taxon>
        <taxon>Anomopoda</taxon>
        <taxon>Daphniidae</taxon>
        <taxon>Daphnia</taxon>
    </lineage>
</organism>
<accession>E9I388</accession>
<reference evidence="1 2" key="1">
    <citation type="journal article" date="2011" name="Science">
        <title>The ecoresponsive genome of Daphnia pulex.</title>
        <authorList>
            <person name="Colbourne J.K."/>
            <person name="Pfrender M.E."/>
            <person name="Gilbert D."/>
            <person name="Thomas W.K."/>
            <person name="Tucker A."/>
            <person name="Oakley T.H."/>
            <person name="Tokishita S."/>
            <person name="Aerts A."/>
            <person name="Arnold G.J."/>
            <person name="Basu M.K."/>
            <person name="Bauer D.J."/>
            <person name="Caceres C.E."/>
            <person name="Carmel L."/>
            <person name="Casola C."/>
            <person name="Choi J.H."/>
            <person name="Detter J.C."/>
            <person name="Dong Q."/>
            <person name="Dusheyko S."/>
            <person name="Eads B.D."/>
            <person name="Frohlich T."/>
            <person name="Geiler-Samerotte K.A."/>
            <person name="Gerlach D."/>
            <person name="Hatcher P."/>
            <person name="Jogdeo S."/>
            <person name="Krijgsveld J."/>
            <person name="Kriventseva E.V."/>
            <person name="Kultz D."/>
            <person name="Laforsch C."/>
            <person name="Lindquist E."/>
            <person name="Lopez J."/>
            <person name="Manak J.R."/>
            <person name="Muller J."/>
            <person name="Pangilinan J."/>
            <person name="Patwardhan R.P."/>
            <person name="Pitluck S."/>
            <person name="Pritham E.J."/>
            <person name="Rechtsteiner A."/>
            <person name="Rho M."/>
            <person name="Rogozin I.B."/>
            <person name="Sakarya O."/>
            <person name="Salamov A."/>
            <person name="Schaack S."/>
            <person name="Shapiro H."/>
            <person name="Shiga Y."/>
            <person name="Skalitzky C."/>
            <person name="Smith Z."/>
            <person name="Souvorov A."/>
            <person name="Sung W."/>
            <person name="Tang Z."/>
            <person name="Tsuchiya D."/>
            <person name="Tu H."/>
            <person name="Vos H."/>
            <person name="Wang M."/>
            <person name="Wolf Y.I."/>
            <person name="Yamagata H."/>
            <person name="Yamada T."/>
            <person name="Ye Y."/>
            <person name="Shaw J.R."/>
            <person name="Andrews J."/>
            <person name="Crease T.J."/>
            <person name="Tang H."/>
            <person name="Lucas S.M."/>
            <person name="Robertson H.M."/>
            <person name="Bork P."/>
            <person name="Koonin E.V."/>
            <person name="Zdobnov E.M."/>
            <person name="Grigoriev I.V."/>
            <person name="Lynch M."/>
            <person name="Boore J.L."/>
        </authorList>
    </citation>
    <scope>NUCLEOTIDE SEQUENCE [LARGE SCALE GENOMIC DNA]</scope>
</reference>
<dbReference type="InParanoid" id="E9I388"/>
<dbReference type="HOGENOM" id="CLU_2833761_0_0_1"/>
<dbReference type="AlphaFoldDB" id="E9I388"/>
<dbReference type="KEGG" id="dpx:DAPPUDRAFT_272835"/>
<dbReference type="PhylomeDB" id="E9I388"/>
<evidence type="ECO:0000313" key="1">
    <source>
        <dbReference type="EMBL" id="EFX61542.1"/>
    </source>
</evidence>
<dbReference type="EMBL" id="GL734418">
    <property type="protein sequence ID" value="EFX61542.1"/>
    <property type="molecule type" value="Genomic_DNA"/>
</dbReference>
<gene>
    <name evidence="1" type="ORF">DAPPUDRAFT_272835</name>
</gene>
<sequence>MASLLTEACNSLYEKGVLEALRAVALNRYQTKLDKGTADKLKTWAMKLLASSKSNISRDDETDQHI</sequence>
<dbReference type="Proteomes" id="UP000000305">
    <property type="component" value="Unassembled WGS sequence"/>
</dbReference>
<proteinExistence type="predicted"/>
<protein>
    <submittedName>
        <fullName evidence="1">Uncharacterized protein</fullName>
    </submittedName>
</protein>
<name>E9I388_DAPPU</name>
<keyword evidence="2" id="KW-1185">Reference proteome</keyword>
<evidence type="ECO:0000313" key="2">
    <source>
        <dbReference type="Proteomes" id="UP000000305"/>
    </source>
</evidence>